<dbReference type="InterPro" id="IPR052828">
    <property type="entry name" value="NELF-A_domain"/>
</dbReference>
<evidence type="ECO:0000313" key="4">
    <source>
        <dbReference type="Proteomes" id="UP001153620"/>
    </source>
</evidence>
<feature type="region of interest" description="Disordered" evidence="1">
    <location>
        <begin position="185"/>
        <end position="237"/>
    </location>
</feature>
<dbReference type="GO" id="GO:0032021">
    <property type="term" value="C:NELF complex"/>
    <property type="evidence" value="ECO:0007669"/>
    <property type="project" value="TreeGrafter"/>
</dbReference>
<dbReference type="OrthoDB" id="2135488at2759"/>
<dbReference type="EMBL" id="OU895879">
    <property type="protein sequence ID" value="CAG9806396.1"/>
    <property type="molecule type" value="Genomic_DNA"/>
</dbReference>
<name>A0A9N9RWB7_9DIPT</name>
<evidence type="ECO:0000259" key="2">
    <source>
        <dbReference type="PROSITE" id="PS51838"/>
    </source>
</evidence>
<dbReference type="InterPro" id="IPR056557">
    <property type="entry name" value="NELF-A_N"/>
</dbReference>
<dbReference type="PANTHER" id="PTHR13328:SF4">
    <property type="entry name" value="NEGATIVE ELONGATION FACTOR A"/>
    <property type="match status" value="1"/>
</dbReference>
<protein>
    <recommendedName>
        <fullName evidence="2">HDAg domain-containing protein</fullName>
    </recommendedName>
</protein>
<feature type="domain" description="HDAg" evidence="2">
    <location>
        <begin position="94"/>
        <end position="261"/>
    </location>
</feature>
<dbReference type="AlphaFoldDB" id="A0A9N9RWB7"/>
<evidence type="ECO:0000256" key="1">
    <source>
        <dbReference type="SAM" id="MobiDB-lite"/>
    </source>
</evidence>
<reference evidence="3" key="2">
    <citation type="submission" date="2022-10" db="EMBL/GenBank/DDBJ databases">
        <authorList>
            <consortium name="ENA_rothamsted_submissions"/>
            <consortium name="culmorum"/>
            <person name="King R."/>
        </authorList>
    </citation>
    <scope>NUCLEOTIDE SEQUENCE</scope>
</reference>
<dbReference type="InterPro" id="IPR037517">
    <property type="entry name" value="HDAG_dom"/>
</dbReference>
<keyword evidence="4" id="KW-1185">Reference proteome</keyword>
<dbReference type="Pfam" id="PF23553">
    <property type="entry name" value="NELF-A_N"/>
    <property type="match status" value="1"/>
</dbReference>
<feature type="compositionally biased region" description="Basic and acidic residues" evidence="1">
    <location>
        <begin position="279"/>
        <end position="291"/>
    </location>
</feature>
<reference evidence="3" key="1">
    <citation type="submission" date="2022-01" db="EMBL/GenBank/DDBJ databases">
        <authorList>
            <person name="King R."/>
        </authorList>
    </citation>
    <scope>NUCLEOTIDE SEQUENCE</scope>
</reference>
<dbReference type="Proteomes" id="UP001153620">
    <property type="component" value="Chromosome 3"/>
</dbReference>
<accession>A0A9N9RWB7</accession>
<feature type="region of interest" description="Disordered" evidence="1">
    <location>
        <begin position="274"/>
        <end position="298"/>
    </location>
</feature>
<sequence length="984" mass="107972">MQDKALKNSMSSNISVWLSNKLSGNDLWINGGSICSQLNKEALRNIKEIFTDLQTQVKLKLLLSFFHIPRRFIDEWKAELDEILEVAAQDQELWVSMLSESMKTYPATGSLNTEISDYEKIFTDMVSELKRLVNKTNDLRMLPLECQYLNKPALTALVGNQPTQMRHFVLKRKPKSTILRTELMQKSADAQSSLKKTSAPTVPLRSRGLPRKMTDTTPLKGIPSRVPSGGFKTPISAQSKNATGINRTTPAGRKDGGVKFLEIEDQPLGYAAAKKRKRQQELEEQQKRAAETEQTVKTGEGITNQVSVQTPITTPDYAAGLAPVVAYTQPATPLPLSTDSPLVSTPLFTNTTQSITSTSSTLIDTSPTLVTTSRELKKENSMISPKRMKFEDDIEEVKAISPIKQELPVKSVVMTSTKDSTIKGETKIVKVTRTLPTLISNTNIQPQQHQQKSIVLTPTTTSVNSSYVTIKAVSAPNSQPSPLSHLNIPSNTIVRTVQYVTTQAQQNAHNNAITTKSPMTIQKPTLIAKTNASGKPTILSNIVLTPNTIRTAVPNQQQPTSSTGTYVISPNNKIVQRVMVTSGQNLNIPTLTTRTAQPTIIQPMQQGTPTKIVQIKTTPTILGMAQNQNSTVQNIPPLISTQQPTLLNIQNIQNPARKTVTLTAPQQNQQGTQGQKLNQIIMPGGVVKGKTIIVSNQNQNLNLGSRNVILQNVGGAGGQTIYQQIPISSALVPQNNMQQNVPQLVLSTNAQQNQQTHQQTMPRLITNIATLQPQQQTTNHVQIRPVLTAMPQGGQLTLIQRPGQQAQLVQASQIVQPQNIQKTIITRPQVVQVQQQTATQTQQVTSQATTGTTIKVSAAGANATGQRRGLSLSSKHVAVASEMFKKANRVTRLDKALILGFMAGYRDNPRPNAENVITIKLNESKEQVKQPDNTVVPMLVDTFIRLDYNSGDWKTFRTFRKITQQQAEAASATQQQQSQSSVVI</sequence>
<evidence type="ECO:0000313" key="3">
    <source>
        <dbReference type="EMBL" id="CAG9806396.1"/>
    </source>
</evidence>
<gene>
    <name evidence="3" type="ORF">CHIRRI_LOCUS9256</name>
</gene>
<dbReference type="PANTHER" id="PTHR13328">
    <property type="entry name" value="NEGATIVE ELONGATION FACTOR A NELF-A"/>
    <property type="match status" value="1"/>
</dbReference>
<dbReference type="GO" id="GO:0034244">
    <property type="term" value="P:negative regulation of transcription elongation by RNA polymerase II"/>
    <property type="evidence" value="ECO:0007669"/>
    <property type="project" value="TreeGrafter"/>
</dbReference>
<feature type="compositionally biased region" description="Polar residues" evidence="1">
    <location>
        <begin position="188"/>
        <end position="200"/>
    </location>
</feature>
<organism evidence="3 4">
    <name type="scientific">Chironomus riparius</name>
    <dbReference type="NCBI Taxonomy" id="315576"/>
    <lineage>
        <taxon>Eukaryota</taxon>
        <taxon>Metazoa</taxon>
        <taxon>Ecdysozoa</taxon>
        <taxon>Arthropoda</taxon>
        <taxon>Hexapoda</taxon>
        <taxon>Insecta</taxon>
        <taxon>Pterygota</taxon>
        <taxon>Neoptera</taxon>
        <taxon>Endopterygota</taxon>
        <taxon>Diptera</taxon>
        <taxon>Nematocera</taxon>
        <taxon>Chironomoidea</taxon>
        <taxon>Chironomidae</taxon>
        <taxon>Chironominae</taxon>
        <taxon>Chironomus</taxon>
    </lineage>
</organism>
<proteinExistence type="predicted"/>
<dbReference type="PROSITE" id="PS51838">
    <property type="entry name" value="HDAG"/>
    <property type="match status" value="1"/>
</dbReference>